<feature type="binding site" evidence="3">
    <location>
        <position position="3288"/>
    </location>
    <ligand>
        <name>Zn(2+)</name>
        <dbReference type="ChEBI" id="CHEBI:29105"/>
        <label>2</label>
    </ligand>
</feature>
<dbReference type="eggNOG" id="COG1409">
    <property type="taxonomic scope" value="Bacteria"/>
</dbReference>
<dbReference type="SUPFAM" id="SSF51004">
    <property type="entry name" value="C-terminal (heme d1) domain of cytochrome cd1-nitrite reductase"/>
    <property type="match status" value="1"/>
</dbReference>
<accession>A1BH90</accession>
<dbReference type="InterPro" id="IPR036907">
    <property type="entry name" value="5'-Nucleotdase_C_sf"/>
</dbReference>
<dbReference type="InterPro" id="IPR011049">
    <property type="entry name" value="Serralysin-like_metalloprot_C"/>
</dbReference>
<dbReference type="InterPro" id="IPR004843">
    <property type="entry name" value="Calcineurin-like_PHP"/>
</dbReference>
<dbReference type="HOGENOM" id="CLU_224105_0_0_10"/>
<dbReference type="InterPro" id="IPR006644">
    <property type="entry name" value="Cadg"/>
</dbReference>
<keyword evidence="3" id="KW-0479">Metal-binding</keyword>
<dbReference type="CDD" id="cd16012">
    <property type="entry name" value="ALP"/>
    <property type="match status" value="1"/>
</dbReference>
<dbReference type="PANTHER" id="PTHR11575:SF24">
    <property type="entry name" value="5'-NUCLEOTIDASE"/>
    <property type="match status" value="1"/>
</dbReference>
<feature type="binding site" evidence="3">
    <location>
        <position position="3244"/>
    </location>
    <ligand>
        <name>Zn(2+)</name>
        <dbReference type="ChEBI" id="CHEBI:29105"/>
        <label>2</label>
    </ligand>
</feature>
<dbReference type="InterPro" id="IPR001952">
    <property type="entry name" value="Alkaline_phosphatase"/>
</dbReference>
<keyword evidence="7" id="KW-1185">Reference proteome</keyword>
<dbReference type="Proteomes" id="UP000008701">
    <property type="component" value="Chromosome"/>
</dbReference>
<dbReference type="eggNOG" id="COG4222">
    <property type="taxonomic scope" value="Bacteria"/>
</dbReference>
<dbReference type="Gene3D" id="3.40.720.10">
    <property type="entry name" value="Alkaline Phosphatase, subunit A"/>
    <property type="match status" value="1"/>
</dbReference>
<dbReference type="KEGG" id="cph:Cpha266_1750"/>
<feature type="binding site" evidence="3">
    <location>
        <position position="3061"/>
    </location>
    <ligand>
        <name>Mg(2+)</name>
        <dbReference type="ChEBI" id="CHEBI:18420"/>
    </ligand>
</feature>
<dbReference type="SMART" id="SM00098">
    <property type="entry name" value="alkPPc"/>
    <property type="match status" value="1"/>
</dbReference>
<dbReference type="Gene3D" id="2.60.40.10">
    <property type="entry name" value="Immunoglobulins"/>
    <property type="match status" value="1"/>
</dbReference>
<dbReference type="STRING" id="290317.Cpha266_1750"/>
<dbReference type="Pfam" id="PF13205">
    <property type="entry name" value="Big_5"/>
    <property type="match status" value="2"/>
</dbReference>
<protein>
    <submittedName>
        <fullName evidence="6">5'-Nucleotidase domain protein</fullName>
    </submittedName>
</protein>
<evidence type="ECO:0000256" key="4">
    <source>
        <dbReference type="SAM" id="MobiDB-lite"/>
    </source>
</evidence>
<evidence type="ECO:0000259" key="5">
    <source>
        <dbReference type="SMART" id="SM00736"/>
    </source>
</evidence>
<dbReference type="GO" id="GO:0008253">
    <property type="term" value="F:5'-nucleotidase activity"/>
    <property type="evidence" value="ECO:0007669"/>
    <property type="project" value="TreeGrafter"/>
</dbReference>
<feature type="domain" description="Dystroglycan-type cadherin-like" evidence="5">
    <location>
        <begin position="3411"/>
        <end position="3502"/>
    </location>
</feature>
<feature type="binding site" evidence="3">
    <location>
        <position position="3240"/>
    </location>
    <ligand>
        <name>Zn(2+)</name>
        <dbReference type="ChEBI" id="CHEBI:29105"/>
        <label>2</label>
    </ligand>
</feature>
<dbReference type="InterPro" id="IPR018511">
    <property type="entry name" value="Hemolysin-typ_Ca-bd_CS"/>
</dbReference>
<dbReference type="SUPFAM" id="SSF49313">
    <property type="entry name" value="Cadherin-like"/>
    <property type="match status" value="2"/>
</dbReference>
<feature type="binding site" evidence="3">
    <location>
        <position position="3235"/>
    </location>
    <ligand>
        <name>Mg(2+)</name>
        <dbReference type="ChEBI" id="CHEBI:18420"/>
    </ligand>
</feature>
<dbReference type="InterPro" id="IPR032812">
    <property type="entry name" value="SbsA_Ig"/>
</dbReference>
<dbReference type="SMART" id="SM00736">
    <property type="entry name" value="CADG"/>
    <property type="match status" value="2"/>
</dbReference>
<dbReference type="SUPFAM" id="SSF53649">
    <property type="entry name" value="Alkaline phosphatase-like"/>
    <property type="match status" value="2"/>
</dbReference>
<dbReference type="EMBL" id="CP000492">
    <property type="protein sequence ID" value="ABL65767.1"/>
    <property type="molecule type" value="Genomic_DNA"/>
</dbReference>
<dbReference type="eggNOG" id="COG2374">
    <property type="taxonomic scope" value="Bacteria"/>
</dbReference>
<keyword evidence="3" id="KW-0862">Zinc</keyword>
<sequence>MHKSWRSLNQKKRGQTMSLTGFNESGYLQELLSQLQDIQSVTAKISVISDPHYFAPSLGTSGAAFDAYLSSDRKMIAESDAILQSAIAMIKADNPDILLIPGDLTKDGEKVSHEAFAAYLADLENSGIQVYVIPGNHDVNNPDAMSYDGDTATPIASVTPEEFQEIYSDFGYGDALYRDSASLSYVAAVSDKLWILALDSCEYEQNDTDPETSGSLSAETKAWALEKLAEAKIQGITVIGMMHHSLSEHFTLQADLFSEYVVENSAAIAEEFAVAGLSVMFTGHFHANDVNTISGITSDGEPFGMTEIETGSLVTWPSPVRTVNLSGGSMEISSSSVTDIDYDLGDAASFVEYATSYLMSGLNQIAVSYLMGTFHISLDAANQVAPLFAAAMAAHYNGDENPDDATLGTIQYLAASGDAIKVMLAEALESLWTDGLPADNDVTAALNNFWADKTTDDLRQILGDEYDLTPEQHYLLSGDDDVMTYTPYAGTGEGSSDASTALSLDEEWMIVADDEVNVLRVYPRNGGAAVLEWSYEDNGPKLKKELDLEASTMVGNTIYLIGSHSNKKDGADAEADRSHLFAVTVTGTGASTQFSYVGQFTELESELVVWDSSNGHGLGADYFGFATSAAAGIAPERVDGFSIEGLVTSPDESELWLAFRSPQSDSSERDMALIVPVTNYPELIAGTAADAVFGDPVQLDLGGRGIRSISRSEGGDYLIIAGPSGTQSDAVDRDFALFTWDGQHTHQPVELSNNLDELLDATGGSFESIADLSSSLTTAGFAQLLMDNGDTIWPGETVISKDLPEDKQQFEGFRVQLQSALSDTHGPILKSATPTDNTPGIDVESSIVLTFNEGIERGTGNIVLHKADGSVVETFDVSESDRVVFDYNILAIDPTSSLDYGTGYYLTIAAGAISDHYGNGYSGINSVSRLNFTTTAGLPSVLAAGDILFVGGNAEAPDAIAFALLKDINGGTQITFTDRDYKTTTGFAGIVNEAAFVWTADKDYPAGTIVTIQTDTVGSPLADKGTTFGGGGGVGKAETYYAFQGGSIASLEDGSAGEITSAGTFLASLTLGGKAGDIPAELTTAGSAFSFTVSPAKQTNALYVGSHDAGNIEDFAEQIKDTEHNWIAHYTQAPGFPLSVDGSLFGPTLLNRGAKGWGDSITISFDNPLDMDNLPTVDQFAVDNGGNVTISSLQVIDNQIVLKLAAPMDNSKPVSVSYTDRTSSDDDLTVQDENGVDAPSFRNVEVTKAYTLQLLHFSDAEAGLLASETAPNLAALVDKFEDEFTSSITLSGGDNFIPGPFLAAGTDASVIDELNSVTGSTLASNATVPIGAVDIALQSAIGVEASAIGNHEFDLGSNVLGGAFKTTASYKGAQFPYITANLDFSGDNDLKGSFVDTTATTGLERADSLKGKIAPSAILVENGEMIGLVGATTQILESISSPSGTEVEGFPTGTGSDGEADNMDLLAAQLQPVINDLRDQGVNKIILVSHLQLLGNEKLLATKLSGVDIIVSGGSHTRLGDDDDEAVALPGHSAEFSDTYPLTLEDMDGNTTLIVTTDNEFSYLGRLVVDFDENGDILVESLADNTGINGAYAATEERVAEAWGVTVDELDSTAFADGTRGSEVKTLTDAVKDVIDLKDGNVYGYSDVYLEGERIAVRSEETNLGDLSADANAYAAELALGDQAEQTFIVSLKNGGGIRAQIGTISAPDPLDGTVEKLPPPDGSVSQLDVENSLRFNNQLMVFDTTPEGLKAILEHGVAAGTLQGRFPQLGGVSFSWDPDLPAGSRVSDIALVSDDYQINLYNDGTKLDTAPDTISLVTLSYLANGGDNYPMKAYGENFRYITLQADGSYALSASVDESLNFTLQASVPGGATVLGEQSALETYMEEFHATPETAFDQADTSVSLDTRIQNLNERDEAVLASSKLVLLGSIALPGAEITAYHEETNMAFVIGGDDEMYVVDLSNPANPVLLHTVTLAGNAQSVAVNADGLIAVAVDKEATVPGSSAICHDNGLVQFFTMSGSSIVSAGQVTVGSLPDSITFNENGTLLVTANEGEPNTFYTTQDDSMDPLGSISIIEVNGAAPASSAVTTLTFDAYNGQLEQLRNKGVRISGDDDADGITGNLVAQDMEPEYVSISGSKAYVTLQENNAVAVVDLTTKKISAIYPAGLKDWDRGTPEATSYELTLEYPGDRPDFDNDGAVDNGEVVAGGLSGLWYEGKESVDGVEYDIYYTITDRGPQAFAIGDQATDNPDDPAKGEKVFEDPDFPITVYKLGMANGTVVELDSTTLKVPDGAGGFRDSTGLGMLDRNDKAYVRDGVENGYNTYSLMGKDQFGLDSECVLRLQIDDLNNGNPVFAVADEYGPQIAIFDAVSGTLIKRIVPAETDFAAATDIDYADVPSYTSETLPEVYSTIFNNRGFEAMAYNSSDGLLYTFVQSPLHPDGYSNQEVTRIIAVDPLTGEAKHEYLYSLTGEKGQDKIGDAVYDAERDVFYVIERDSGTTSNANKTIFEISLNGATDTLDYTLGNNGRSWEQLLGDGVTQPELSTEKSIADALDSISFVNKNELLNLPSLGIDPRFDKAEGLALKPDGTLVVGFDNDFIHVDGRADNVLVEISFDELAVDTSDKDGGIDPGHRPFYGMRMPDGIDTYQYNGETFLVMANEGDGRIRPDAVNFVVDAGYDGAYLKMVSELPASATLVETLTDPLTKEDMYIIVSDSSDPDAYEVAEEDEYFLTIKYGWKSDDFFYSDETRLVDYDDLDKLNDYIQEEGGKKGEIGRLKTVNTEVCLSDDALADGSPEQVIGFGGRSISIMDSKGNVVYDSGDLIEQAAIHAGVYDDGRSDDKGTEPENVTLAEVGGQIYAYVALERANSVAVFDVTDPYHVSFVELVDVAGDTGLISPEGLVTGDGLLIVSHEVEKGLAVYALADVPMVAEALADVTIEEDEKFRHVVLADTFADVGAGDTLTYTATLADGSALPEWLKFDASSHSLETMEEYFLTGGSAAKATDSASAITAMVTGEKTDAGNLSWETGDPADGALTTIAETLRADYGFAIGVASTVEFSHATPAGVVSHNVNRGNTWAISHEILTETQPEVVIGAGIDNYFAKAGVAKTQTDTDSDADNNGFNDEYDAFHKGTLTTYTENVEFVERETGVDGGDTLAAAAANVDLSAGERLFGLFGTSGGNFEYYDVSDTPGTVSITRSTGDGTPAIDEDPTMAEMANAALSVLNQDADGFFVMFEQGDIDWSNHANDYEAMIGGVYDLDLAVTEVESFVELGVNGIDWSNTLVVVTSDHSNSYMRNESELGVGDLGEVGADVTYSSTGHTNELVTVTARGAGATYFGELAGQIYDGTEIIDNTQIYTAMMNAAETAGAEHIILMIGDGMNVEHEVAASRYLYGEDFGLSWNDWGTLEDGWTGYATTWDVSSYNTYAALNSVAGYDPATYDPLIGYDPAQGGDTPYPVAMTFSGTPTNDAVGPLDIKVTATDENGATASDVFTLTVTNTNDAPTGSVTVTGRAIEGETLTAENTLADPDGPGSISYQWQADGVDIIGAQGQSLVLGAQEKDKRISVVASYKDGHGTNESVSSNSILYGTTTSISTDGSLITTTIPVETLADLSNELRDLLDFSDPDIAADPDILAGIDAFEGSLGEGSDVEVRLLTFTSDSENPAQPISITGSSSSHEALVIDARNLPPGTVLDLHDVEFAIILGDNVILRGGEGANIVYAGGEGSQDMELGSDDDELHGGDGDDYVGSLGGDDTLFGDDDNDTLKGGQGNDSLDGGEGDDTVEFAGNFDDYTISYDEASDRYTIVDKTADRDGTDHVIGFEHFRFADGTKEDIIDPTVKAFNPGDGARGVAVNENMVITFSEAIQRGSGTIAIHSGSSDGPVVESYNAMTSPNLTISESRLTINPTADLASGTHYYVSFGEGCVKDLAGNSYAGTSGYDFSTADPYAGHNDFSDGGVDAGVILAGVGALGVVAWLVF</sequence>
<dbReference type="InterPro" id="IPR008334">
    <property type="entry name" value="5'-Nucleotdase_C"/>
</dbReference>
<organism evidence="6 7">
    <name type="scientific">Chlorobium phaeobacteroides (strain DSM 266 / SMG 266 / 2430)</name>
    <dbReference type="NCBI Taxonomy" id="290317"/>
    <lineage>
        <taxon>Bacteria</taxon>
        <taxon>Pseudomonadati</taxon>
        <taxon>Chlorobiota</taxon>
        <taxon>Chlorobiia</taxon>
        <taxon>Chlorobiales</taxon>
        <taxon>Chlorobiaceae</taxon>
        <taxon>Chlorobium/Pelodictyon group</taxon>
        <taxon>Chlorobium</taxon>
    </lineage>
</organism>
<dbReference type="Gene3D" id="3.60.21.10">
    <property type="match status" value="2"/>
</dbReference>
<dbReference type="Pfam" id="PF00245">
    <property type="entry name" value="Alk_phosphatase"/>
    <property type="match status" value="1"/>
</dbReference>
<feature type="region of interest" description="Disordered" evidence="4">
    <location>
        <begin position="1213"/>
        <end position="1234"/>
    </location>
</feature>
<comment type="cofactor">
    <cofactor evidence="3">
        <name>Mg(2+)</name>
        <dbReference type="ChEBI" id="CHEBI:18420"/>
    </cofactor>
    <text evidence="3">Binds 1 Mg(2+) ion.</text>
</comment>
<feature type="domain" description="Dystroglycan-type cadherin-like" evidence="5">
    <location>
        <begin position="2926"/>
        <end position="3020"/>
    </location>
</feature>
<evidence type="ECO:0000256" key="3">
    <source>
        <dbReference type="PIRSR" id="PIRSR601952-2"/>
    </source>
</evidence>
<dbReference type="Pfam" id="PF13753">
    <property type="entry name" value="SWM_repeat"/>
    <property type="match status" value="1"/>
</dbReference>
<dbReference type="Pfam" id="PF05345">
    <property type="entry name" value="He_PIG"/>
    <property type="match status" value="2"/>
</dbReference>
<dbReference type="Pfam" id="PF13449">
    <property type="entry name" value="Phytase-like"/>
    <property type="match status" value="1"/>
</dbReference>
<dbReference type="InterPro" id="IPR055188">
    <property type="entry name" value="Choice_anch_I"/>
</dbReference>
<evidence type="ECO:0000256" key="1">
    <source>
        <dbReference type="ARBA" id="ARBA00022729"/>
    </source>
</evidence>
<dbReference type="SUPFAM" id="SSF55816">
    <property type="entry name" value="5'-nucleotidase (syn. UDP-sugar hydrolase), C-terminal domain"/>
    <property type="match status" value="1"/>
</dbReference>
<keyword evidence="3" id="KW-0460">Magnesium</keyword>
<dbReference type="GO" id="GO:0016020">
    <property type="term" value="C:membrane"/>
    <property type="evidence" value="ECO:0007669"/>
    <property type="project" value="InterPro"/>
</dbReference>
<dbReference type="Pfam" id="PF00149">
    <property type="entry name" value="Metallophos"/>
    <property type="match status" value="1"/>
</dbReference>
<dbReference type="GO" id="GO:0008768">
    <property type="term" value="F:UDP-sugar diphosphatase activity"/>
    <property type="evidence" value="ECO:0007669"/>
    <property type="project" value="TreeGrafter"/>
</dbReference>
<dbReference type="eggNOG" id="COG2931">
    <property type="taxonomic scope" value="Bacteria"/>
</dbReference>
<dbReference type="GO" id="GO:0005509">
    <property type="term" value="F:calcium ion binding"/>
    <property type="evidence" value="ECO:0007669"/>
    <property type="project" value="InterPro"/>
</dbReference>
<evidence type="ECO:0000313" key="7">
    <source>
        <dbReference type="Proteomes" id="UP000008701"/>
    </source>
</evidence>
<dbReference type="eggNOG" id="COG3391">
    <property type="taxonomic scope" value="Bacteria"/>
</dbReference>
<dbReference type="InterPro" id="IPR015919">
    <property type="entry name" value="Cadherin-like_sf"/>
</dbReference>
<evidence type="ECO:0000256" key="2">
    <source>
        <dbReference type="PIRSR" id="PIRSR601952-1"/>
    </source>
</evidence>
<evidence type="ECO:0000313" key="6">
    <source>
        <dbReference type="EMBL" id="ABL65767.1"/>
    </source>
</evidence>
<dbReference type="Gene3D" id="2.60.40.2700">
    <property type="match status" value="1"/>
</dbReference>
<reference evidence="6 7" key="1">
    <citation type="submission" date="2006-12" db="EMBL/GenBank/DDBJ databases">
        <title>Complete sequence of Chlorobium phaeobacteroides DSM 266.</title>
        <authorList>
            <consortium name="US DOE Joint Genome Institute"/>
            <person name="Copeland A."/>
            <person name="Lucas S."/>
            <person name="Lapidus A."/>
            <person name="Barry K."/>
            <person name="Detter J.C."/>
            <person name="Glavina del Rio T."/>
            <person name="Hammon N."/>
            <person name="Israni S."/>
            <person name="Pitluck S."/>
            <person name="Goltsman E."/>
            <person name="Schmutz J."/>
            <person name="Larimer F."/>
            <person name="Land M."/>
            <person name="Hauser L."/>
            <person name="Mikhailova N."/>
            <person name="Li T."/>
            <person name="Overmann J."/>
            <person name="Bryant D.A."/>
            <person name="Richardson P."/>
        </authorList>
    </citation>
    <scope>NUCLEOTIDE SEQUENCE [LARGE SCALE GENOMIC DNA]</scope>
    <source>
        <strain evidence="6 7">DSM 266</strain>
    </source>
</reference>
<dbReference type="InterPro" id="IPR027372">
    <property type="entry name" value="Phytase-like_dom"/>
</dbReference>
<dbReference type="eggNOG" id="COG1404">
    <property type="taxonomic scope" value="Bacteria"/>
</dbReference>
<dbReference type="InterPro" id="IPR006179">
    <property type="entry name" value="5_nucleotidase/apyrase"/>
</dbReference>
<comment type="cofactor">
    <cofactor evidence="3">
        <name>Zn(2+)</name>
        <dbReference type="ChEBI" id="CHEBI:29105"/>
    </cofactor>
    <text evidence="3">Binds 2 Zn(2+) ions.</text>
</comment>
<dbReference type="InterPro" id="IPR028059">
    <property type="entry name" value="SWM_rpt"/>
</dbReference>
<feature type="active site" description="Phosphoserine intermediate" evidence="2">
    <location>
        <position position="3004"/>
    </location>
</feature>
<name>A1BH90_CHLPD</name>
<dbReference type="InterPro" id="IPR017850">
    <property type="entry name" value="Alkaline_phosphatase_core_sf"/>
</dbReference>
<dbReference type="GO" id="GO:0009166">
    <property type="term" value="P:nucleotide catabolic process"/>
    <property type="evidence" value="ECO:0007669"/>
    <property type="project" value="InterPro"/>
</dbReference>
<dbReference type="PROSITE" id="PS00330">
    <property type="entry name" value="HEMOLYSIN_CALCIUM"/>
    <property type="match status" value="1"/>
</dbReference>
<gene>
    <name evidence="6" type="ordered locus">Cpha266_1750</name>
</gene>
<dbReference type="Gene3D" id="3.90.780.10">
    <property type="entry name" value="5'-Nucleotidase, C-terminal domain"/>
    <property type="match status" value="1"/>
</dbReference>
<dbReference type="GO" id="GO:0030288">
    <property type="term" value="C:outer membrane-bounded periplasmic space"/>
    <property type="evidence" value="ECO:0007669"/>
    <property type="project" value="TreeGrafter"/>
</dbReference>
<dbReference type="eggNOG" id="COG1785">
    <property type="taxonomic scope" value="Bacteria"/>
</dbReference>
<dbReference type="SUPFAM" id="SSF56300">
    <property type="entry name" value="Metallo-dependent phosphatases"/>
    <property type="match status" value="2"/>
</dbReference>
<dbReference type="InterPro" id="IPR001343">
    <property type="entry name" value="Hemolysn_Ca-bd"/>
</dbReference>
<proteinExistence type="predicted"/>
<dbReference type="Pfam" id="PF22494">
    <property type="entry name" value="choice_anch_I"/>
    <property type="match status" value="2"/>
</dbReference>
<dbReference type="InterPro" id="IPR013783">
    <property type="entry name" value="Ig-like_fold"/>
</dbReference>
<dbReference type="SUPFAM" id="SSF51120">
    <property type="entry name" value="beta-Roll"/>
    <property type="match status" value="1"/>
</dbReference>
<dbReference type="Pfam" id="PF02872">
    <property type="entry name" value="5_nucleotid_C"/>
    <property type="match status" value="1"/>
</dbReference>
<feature type="binding site" evidence="3">
    <location>
        <position position="3289"/>
    </location>
    <ligand>
        <name>Zn(2+)</name>
        <dbReference type="ChEBI" id="CHEBI:29105"/>
        <label>2</label>
    </ligand>
</feature>
<dbReference type="InterPro" id="IPR029052">
    <property type="entry name" value="Metallo-depent_PP-like"/>
</dbReference>
<keyword evidence="1" id="KW-0732">Signal</keyword>
<dbReference type="Pfam" id="PF00353">
    <property type="entry name" value="HemolysinCabind"/>
    <property type="match status" value="1"/>
</dbReference>
<dbReference type="eggNOG" id="COG0737">
    <property type="taxonomic scope" value="Bacteria"/>
</dbReference>
<dbReference type="InterPro" id="IPR011048">
    <property type="entry name" value="Haem_d1_sf"/>
</dbReference>
<dbReference type="PANTHER" id="PTHR11575">
    <property type="entry name" value="5'-NUCLEOTIDASE-RELATED"/>
    <property type="match status" value="1"/>
</dbReference>
<feature type="region of interest" description="Disordered" evidence="4">
    <location>
        <begin position="3726"/>
        <end position="3778"/>
    </location>
</feature>
<feature type="binding site" evidence="3">
    <location>
        <position position="3059"/>
    </location>
    <ligand>
        <name>Mg(2+)</name>
        <dbReference type="ChEBI" id="CHEBI:18420"/>
    </ligand>
</feature>